<dbReference type="InterPro" id="IPR043519">
    <property type="entry name" value="NT_sf"/>
</dbReference>
<dbReference type="RefSeq" id="WP_260726693.1">
    <property type="nucleotide sequence ID" value="NZ_BAAABS010000079.1"/>
</dbReference>
<gene>
    <name evidence="1" type="ORF">Drose_03340</name>
</gene>
<evidence type="ECO:0000313" key="2">
    <source>
        <dbReference type="Proteomes" id="UP001058271"/>
    </source>
</evidence>
<sequence length="187" mass="21107">MTAEFAADYGDPLDLVDYDQSWPAKFAYYRDELADALGPVALRIEHIGSTAVPGLAAKNVIDILVVVADEHDQAAYRPGVESTGMALAHRDAAARWSFFRPATPPRTRHVHVTSSGSSHERVQLLFVDFLRAHDLAVDAYAQVKRRLAIRFADDREGYTRAKTDFIFDMLDRAEQWADQYGWTVEHR</sequence>
<dbReference type="Pfam" id="PF04229">
    <property type="entry name" value="GrpB"/>
    <property type="match status" value="1"/>
</dbReference>
<protein>
    <submittedName>
        <fullName evidence="1">GrpB family protein</fullName>
    </submittedName>
</protein>
<dbReference type="InterPro" id="IPR007344">
    <property type="entry name" value="GrpB/CoaE"/>
</dbReference>
<dbReference type="PANTHER" id="PTHR34822">
    <property type="entry name" value="GRPB DOMAIN PROTEIN (AFU_ORTHOLOGUE AFUA_1G01530)"/>
    <property type="match status" value="1"/>
</dbReference>
<dbReference type="EMBL" id="CP073721">
    <property type="protein sequence ID" value="UWZ37334.1"/>
    <property type="molecule type" value="Genomic_DNA"/>
</dbReference>
<dbReference type="Proteomes" id="UP001058271">
    <property type="component" value="Chromosome"/>
</dbReference>
<accession>A0ABY5ZAE0</accession>
<dbReference type="SUPFAM" id="SSF81301">
    <property type="entry name" value="Nucleotidyltransferase"/>
    <property type="match status" value="1"/>
</dbReference>
<keyword evidence="2" id="KW-1185">Reference proteome</keyword>
<proteinExistence type="predicted"/>
<organism evidence="1 2">
    <name type="scientific">Dactylosporangium roseum</name>
    <dbReference type="NCBI Taxonomy" id="47989"/>
    <lineage>
        <taxon>Bacteria</taxon>
        <taxon>Bacillati</taxon>
        <taxon>Actinomycetota</taxon>
        <taxon>Actinomycetes</taxon>
        <taxon>Micromonosporales</taxon>
        <taxon>Micromonosporaceae</taxon>
        <taxon>Dactylosporangium</taxon>
    </lineage>
</organism>
<dbReference type="Gene3D" id="3.30.460.10">
    <property type="entry name" value="Beta Polymerase, domain 2"/>
    <property type="match status" value="1"/>
</dbReference>
<evidence type="ECO:0000313" key="1">
    <source>
        <dbReference type="EMBL" id="UWZ37334.1"/>
    </source>
</evidence>
<name>A0ABY5ZAE0_9ACTN</name>
<dbReference type="PANTHER" id="PTHR34822:SF1">
    <property type="entry name" value="GRPB FAMILY PROTEIN"/>
    <property type="match status" value="1"/>
</dbReference>
<reference evidence="1" key="1">
    <citation type="submission" date="2021-04" db="EMBL/GenBank/DDBJ databases">
        <title>Biosynthetic gene clusters of Dactylosporangioum roseum.</title>
        <authorList>
            <person name="Hartkoorn R.C."/>
            <person name="Beaudoing E."/>
            <person name="Hot D."/>
            <person name="Moureu S."/>
        </authorList>
    </citation>
    <scope>NUCLEOTIDE SEQUENCE</scope>
    <source>
        <strain evidence="1">NRRL B-16295</strain>
    </source>
</reference>